<evidence type="ECO:0008006" key="6">
    <source>
        <dbReference type="Google" id="ProtNLM"/>
    </source>
</evidence>
<dbReference type="GO" id="GO:0005506">
    <property type="term" value="F:iron ion binding"/>
    <property type="evidence" value="ECO:0007669"/>
    <property type="project" value="InterPro"/>
</dbReference>
<dbReference type="InterPro" id="IPR001128">
    <property type="entry name" value="Cyt_P450"/>
</dbReference>
<name>A0A8J2KYY8_9HEXA</name>
<dbReference type="GO" id="GO:0016712">
    <property type="term" value="F:oxidoreductase activity, acting on paired donors, with incorporation or reduction of molecular oxygen, reduced flavin or flavoprotein as one donor, and incorporation of one atom of oxygen"/>
    <property type="evidence" value="ECO:0007669"/>
    <property type="project" value="TreeGrafter"/>
</dbReference>
<dbReference type="GO" id="GO:0006082">
    <property type="term" value="P:organic acid metabolic process"/>
    <property type="evidence" value="ECO:0007669"/>
    <property type="project" value="TreeGrafter"/>
</dbReference>
<evidence type="ECO:0000313" key="5">
    <source>
        <dbReference type="Proteomes" id="UP000708208"/>
    </source>
</evidence>
<protein>
    <recommendedName>
        <fullName evidence="6">Cytochrome P450</fullName>
    </recommendedName>
</protein>
<dbReference type="GO" id="GO:0020037">
    <property type="term" value="F:heme binding"/>
    <property type="evidence" value="ECO:0007669"/>
    <property type="project" value="InterPro"/>
</dbReference>
<dbReference type="InterPro" id="IPR050182">
    <property type="entry name" value="Cytochrome_P450_fam2"/>
</dbReference>
<keyword evidence="2" id="KW-0479">Metal-binding</keyword>
<keyword evidence="3" id="KW-0408">Iron</keyword>
<dbReference type="GO" id="GO:0008395">
    <property type="term" value="F:steroid hydroxylase activity"/>
    <property type="evidence" value="ECO:0007669"/>
    <property type="project" value="TreeGrafter"/>
</dbReference>
<dbReference type="GO" id="GO:0005737">
    <property type="term" value="C:cytoplasm"/>
    <property type="evidence" value="ECO:0007669"/>
    <property type="project" value="TreeGrafter"/>
</dbReference>
<evidence type="ECO:0000256" key="1">
    <source>
        <dbReference type="ARBA" id="ARBA00010617"/>
    </source>
</evidence>
<dbReference type="EMBL" id="CAJVCH010278840">
    <property type="protein sequence ID" value="CAG7734935.1"/>
    <property type="molecule type" value="Genomic_DNA"/>
</dbReference>
<dbReference type="Pfam" id="PF00067">
    <property type="entry name" value="p450"/>
    <property type="match status" value="1"/>
</dbReference>
<dbReference type="OrthoDB" id="1103324at2759"/>
<sequence length="200" mass="23189">MITLWNLVLAGIVFLISRKIFGRKKLGKTPPGPTPLPFVGNALSFGKALHLTINKWSEQYGKIYQMYMLDKRTVVLSDVELAKKAYQIPALQGRPRLEMMEYEGVRHGIMLTSGQEWQEQRRFTLRHLRDFGFGKNYMESLILDEVDELIEWLKSQEGKPVSINRKFYLAVINSLWTILSGKRYSHTDPKLGRVFELLIT</sequence>
<proteinExistence type="inferred from homology"/>
<reference evidence="4" key="1">
    <citation type="submission" date="2021-06" db="EMBL/GenBank/DDBJ databases">
        <authorList>
            <person name="Hodson N. C."/>
            <person name="Mongue J. A."/>
            <person name="Jaron S. K."/>
        </authorList>
    </citation>
    <scope>NUCLEOTIDE SEQUENCE</scope>
</reference>
<comment type="similarity">
    <text evidence="1">Belongs to the cytochrome P450 family.</text>
</comment>
<accession>A0A8J2KYY8</accession>
<gene>
    <name evidence="4" type="ORF">AFUS01_LOCUS23294</name>
</gene>
<organism evidence="4 5">
    <name type="scientific">Allacma fusca</name>
    <dbReference type="NCBI Taxonomy" id="39272"/>
    <lineage>
        <taxon>Eukaryota</taxon>
        <taxon>Metazoa</taxon>
        <taxon>Ecdysozoa</taxon>
        <taxon>Arthropoda</taxon>
        <taxon>Hexapoda</taxon>
        <taxon>Collembola</taxon>
        <taxon>Symphypleona</taxon>
        <taxon>Sminthuridae</taxon>
        <taxon>Allacma</taxon>
    </lineage>
</organism>
<evidence type="ECO:0000313" key="4">
    <source>
        <dbReference type="EMBL" id="CAG7734935.1"/>
    </source>
</evidence>
<evidence type="ECO:0000256" key="3">
    <source>
        <dbReference type="ARBA" id="ARBA00023004"/>
    </source>
</evidence>
<dbReference type="Proteomes" id="UP000708208">
    <property type="component" value="Unassembled WGS sequence"/>
</dbReference>
<dbReference type="PANTHER" id="PTHR24300">
    <property type="entry name" value="CYTOCHROME P450 508A4-RELATED"/>
    <property type="match status" value="1"/>
</dbReference>
<dbReference type="AlphaFoldDB" id="A0A8J2KYY8"/>
<dbReference type="GO" id="GO:0006805">
    <property type="term" value="P:xenobiotic metabolic process"/>
    <property type="evidence" value="ECO:0007669"/>
    <property type="project" value="TreeGrafter"/>
</dbReference>
<evidence type="ECO:0000256" key="2">
    <source>
        <dbReference type="ARBA" id="ARBA00022723"/>
    </source>
</evidence>
<keyword evidence="5" id="KW-1185">Reference proteome</keyword>
<dbReference type="PANTHER" id="PTHR24300:SF403">
    <property type="entry name" value="CYTOCHROME P450 306A1"/>
    <property type="match status" value="1"/>
</dbReference>
<comment type="caution">
    <text evidence="4">The sequence shown here is derived from an EMBL/GenBank/DDBJ whole genome shotgun (WGS) entry which is preliminary data.</text>
</comment>